<feature type="domain" description="ABC transporter" evidence="1">
    <location>
        <begin position="4"/>
        <end position="227"/>
    </location>
</feature>
<keyword evidence="3" id="KW-0067">ATP-binding</keyword>
<dbReference type="PANTHER" id="PTHR43038:SF3">
    <property type="entry name" value="ABC TRANSPORTER G FAMILY MEMBER 20 ISOFORM X1"/>
    <property type="match status" value="1"/>
</dbReference>
<dbReference type="Pfam" id="PF00005">
    <property type="entry name" value="ABC_tran"/>
    <property type="match status" value="1"/>
</dbReference>
<name>A0A498D2W4_9BACI</name>
<dbReference type="GO" id="GO:0005524">
    <property type="term" value="F:ATP binding"/>
    <property type="evidence" value="ECO:0007669"/>
    <property type="project" value="UniProtKB-KW"/>
</dbReference>
<dbReference type="EMBL" id="RCHR01000006">
    <property type="protein sequence ID" value="RLL42023.1"/>
    <property type="molecule type" value="Genomic_DNA"/>
</dbReference>
<dbReference type="InterPro" id="IPR027417">
    <property type="entry name" value="P-loop_NTPase"/>
</dbReference>
<dbReference type="PANTHER" id="PTHR43038">
    <property type="entry name" value="ATP-BINDING CASSETTE, SUB-FAMILY H, MEMBER 1"/>
    <property type="match status" value="1"/>
</dbReference>
<dbReference type="PIRSF" id="PIRSF036612">
    <property type="entry name" value="ABC_ATP_LytTR"/>
    <property type="match status" value="1"/>
</dbReference>
<dbReference type="SMART" id="SM00850">
    <property type="entry name" value="LytTR"/>
    <property type="match status" value="1"/>
</dbReference>
<dbReference type="InterPro" id="IPR003439">
    <property type="entry name" value="ABC_transporter-like_ATP-bd"/>
</dbReference>
<accession>A0A498D2W4</accession>
<keyword evidence="4" id="KW-1185">Reference proteome</keyword>
<dbReference type="Pfam" id="PF04397">
    <property type="entry name" value="LytTR"/>
    <property type="match status" value="1"/>
</dbReference>
<evidence type="ECO:0000313" key="3">
    <source>
        <dbReference type="EMBL" id="RLL42023.1"/>
    </source>
</evidence>
<dbReference type="Gene3D" id="3.40.50.300">
    <property type="entry name" value="P-loop containing nucleotide triphosphate hydrolases"/>
    <property type="match status" value="1"/>
</dbReference>
<comment type="caution">
    <text evidence="3">The sequence shown here is derived from an EMBL/GenBank/DDBJ whole genome shotgun (WGS) entry which is preliminary data.</text>
</comment>
<reference evidence="3 4" key="1">
    <citation type="submission" date="2018-10" db="EMBL/GenBank/DDBJ databases">
        <title>Oceanobacillus sp. YLB-02 draft genome.</title>
        <authorList>
            <person name="Yu L."/>
        </authorList>
    </citation>
    <scope>NUCLEOTIDE SEQUENCE [LARGE SCALE GENOMIC DNA]</scope>
    <source>
        <strain evidence="3 4">YLB-02</strain>
    </source>
</reference>
<organism evidence="3 4">
    <name type="scientific">Oceanobacillus piezotolerans</name>
    <dbReference type="NCBI Taxonomy" id="2448030"/>
    <lineage>
        <taxon>Bacteria</taxon>
        <taxon>Bacillati</taxon>
        <taxon>Bacillota</taxon>
        <taxon>Bacilli</taxon>
        <taxon>Bacillales</taxon>
        <taxon>Bacillaceae</taxon>
        <taxon>Oceanobacillus</taxon>
    </lineage>
</organism>
<protein>
    <submittedName>
        <fullName evidence="3">ATP-binding cassette domain-containing protein</fullName>
    </submittedName>
</protein>
<dbReference type="OrthoDB" id="9809318at2"/>
<evidence type="ECO:0000259" key="1">
    <source>
        <dbReference type="PROSITE" id="PS50893"/>
    </source>
</evidence>
<dbReference type="RefSeq" id="WP_121524362.1">
    <property type="nucleotide sequence ID" value="NZ_RCHR01000006.1"/>
</dbReference>
<dbReference type="PROSITE" id="PS50893">
    <property type="entry name" value="ABC_TRANSPORTER_2"/>
    <property type="match status" value="1"/>
</dbReference>
<keyword evidence="3" id="KW-0547">Nucleotide-binding</keyword>
<feature type="domain" description="HTH LytTR-type" evidence="2">
    <location>
        <begin position="234"/>
        <end position="340"/>
    </location>
</feature>
<dbReference type="GO" id="GO:0016887">
    <property type="term" value="F:ATP hydrolysis activity"/>
    <property type="evidence" value="ECO:0007669"/>
    <property type="project" value="InterPro"/>
</dbReference>
<dbReference type="GO" id="GO:0003677">
    <property type="term" value="F:DNA binding"/>
    <property type="evidence" value="ECO:0007669"/>
    <property type="project" value="InterPro"/>
</dbReference>
<dbReference type="InterPro" id="IPR012046">
    <property type="entry name" value="LytTR_ABC"/>
</dbReference>
<dbReference type="Gene3D" id="2.40.50.1020">
    <property type="entry name" value="LytTr DNA-binding domain"/>
    <property type="match status" value="1"/>
</dbReference>
<sequence length="341" mass="39674">MVLLAINNVEKHDKDNVLFPCFSLKVEKGEVAAIHSTLNIRKTLIDMISGDHALTSGELIINGKTLKDKKDYFKQLGLCLFEEGLYERLTAKEYISFYRSLYGFKQTFDYILQLTQLEQKKNMRIKHFSSSEKRRVQFARVLAIEPSFYVFEEPDLNVDLETRRIFISILEHIQKQGRGALILTGNMESALTFTNHVFRLDENGLRKVETEPEEKVMEEAEPKREVKTAQFHKIPTKVNEKIVLFEPTEIDYIESNDGQSFIYTKGEMFPSTLTLNQLEDRLHPFGFFRCHRSYIVNLQKVREVITWTRNSFSLILDDKNKSSIPLSKSKMAVLKELLGMK</sequence>
<dbReference type="AlphaFoldDB" id="A0A498D2W4"/>
<proteinExistence type="predicted"/>
<gene>
    <name evidence="3" type="ORF">D8M04_15670</name>
</gene>
<dbReference type="SUPFAM" id="SSF52540">
    <property type="entry name" value="P-loop containing nucleoside triphosphate hydrolases"/>
    <property type="match status" value="1"/>
</dbReference>
<dbReference type="InterPro" id="IPR007492">
    <property type="entry name" value="LytTR_DNA-bd_dom"/>
</dbReference>
<dbReference type="Proteomes" id="UP000270219">
    <property type="component" value="Unassembled WGS sequence"/>
</dbReference>
<evidence type="ECO:0000313" key="4">
    <source>
        <dbReference type="Proteomes" id="UP000270219"/>
    </source>
</evidence>
<dbReference type="PROSITE" id="PS50930">
    <property type="entry name" value="HTH_LYTTR"/>
    <property type="match status" value="1"/>
</dbReference>
<evidence type="ECO:0000259" key="2">
    <source>
        <dbReference type="PROSITE" id="PS50930"/>
    </source>
</evidence>